<accession>A0A7S2PDP4</accession>
<name>A0A7S2PDP4_9STRA</name>
<dbReference type="AlphaFoldDB" id="A0A7S2PDP4"/>
<evidence type="ECO:0000256" key="5">
    <source>
        <dbReference type="ARBA" id="ARBA00022801"/>
    </source>
</evidence>
<dbReference type="Gene3D" id="3.40.390.10">
    <property type="entry name" value="Collagenase (Catalytic Domain)"/>
    <property type="match status" value="1"/>
</dbReference>
<protein>
    <recommendedName>
        <fullName evidence="10">Peptidase M43 pregnancy-associated plasma-A domain-containing protein</fullName>
    </recommendedName>
</protein>
<sequence length="445" mass="48319">MKLYARAALHTASLLAFSRHTAASPNPTALFRNDLAQKSNQDFMAWKHRRAEDEAEKSATATVVDVYYHVFISNITNGDDVDDSILEKQTAILNEAYSGKASTFNPTDCDGNPTPDGIDTSFRFRFAGVTRNEDSVAGVKEAIDSVTEDEAVAILLQEDPAIFKALQGLHGNQTLFDEAETKLEAFKNMTRQDQLLNFLGELNVFRVLFTLYGRTQRVGDCSTLNVWVVSGEAMPSTYGVAAKPHWCREGDAYQYADGVLLNRGALPDSNFPAGNPNDLSNYAYDVASRGDTLVHEVGHWLNLEHPDSVIDSPSTGRTGCDYLTGDYVTDTPASGMGTSTYCVAVLGLAPNEPCCPKGADTCPHLEGEDDVTNFMSYSSDCCTNSFTEGQILRMKHSWEAYRGNNTGESTAENDDLAKGTASAAQLKSISTCASVVLFALLLNAL</sequence>
<dbReference type="Pfam" id="PF05572">
    <property type="entry name" value="Peptidase_M43"/>
    <property type="match status" value="1"/>
</dbReference>
<dbReference type="SUPFAM" id="SSF55486">
    <property type="entry name" value="Metalloproteases ('zincins'), catalytic domain"/>
    <property type="match status" value="1"/>
</dbReference>
<dbReference type="GO" id="GO:0008237">
    <property type="term" value="F:metallopeptidase activity"/>
    <property type="evidence" value="ECO:0007669"/>
    <property type="project" value="UniProtKB-KW"/>
</dbReference>
<keyword evidence="6" id="KW-0862">Zinc</keyword>
<organism evidence="11">
    <name type="scientific">Skeletonema marinoi</name>
    <dbReference type="NCBI Taxonomy" id="267567"/>
    <lineage>
        <taxon>Eukaryota</taxon>
        <taxon>Sar</taxon>
        <taxon>Stramenopiles</taxon>
        <taxon>Ochrophyta</taxon>
        <taxon>Bacillariophyta</taxon>
        <taxon>Coscinodiscophyceae</taxon>
        <taxon>Thalassiosirophycidae</taxon>
        <taxon>Thalassiosirales</taxon>
        <taxon>Skeletonemataceae</taxon>
        <taxon>Skeletonema</taxon>
        <taxon>Skeletonema marinoi-dohrnii complex</taxon>
    </lineage>
</organism>
<evidence type="ECO:0000256" key="4">
    <source>
        <dbReference type="ARBA" id="ARBA00022729"/>
    </source>
</evidence>
<dbReference type="InterPro" id="IPR008754">
    <property type="entry name" value="Peptidase_M43"/>
</dbReference>
<gene>
    <name evidence="11" type="ORF">SMAR0320_LOCUS7874</name>
</gene>
<dbReference type="PANTHER" id="PTHR47466">
    <property type="match status" value="1"/>
</dbReference>
<dbReference type="InterPro" id="IPR024079">
    <property type="entry name" value="MetalloPept_cat_dom_sf"/>
</dbReference>
<keyword evidence="4 9" id="KW-0732">Signal</keyword>
<evidence type="ECO:0000259" key="10">
    <source>
        <dbReference type="Pfam" id="PF05572"/>
    </source>
</evidence>
<evidence type="ECO:0000256" key="8">
    <source>
        <dbReference type="ARBA" id="ARBA00023157"/>
    </source>
</evidence>
<comment type="similarity">
    <text evidence="1">Belongs to the peptidase M43B family.</text>
</comment>
<evidence type="ECO:0000256" key="3">
    <source>
        <dbReference type="ARBA" id="ARBA00022723"/>
    </source>
</evidence>
<feature type="signal peptide" evidence="9">
    <location>
        <begin position="1"/>
        <end position="23"/>
    </location>
</feature>
<dbReference type="GO" id="GO:0046872">
    <property type="term" value="F:metal ion binding"/>
    <property type="evidence" value="ECO:0007669"/>
    <property type="project" value="UniProtKB-KW"/>
</dbReference>
<evidence type="ECO:0000256" key="2">
    <source>
        <dbReference type="ARBA" id="ARBA00022670"/>
    </source>
</evidence>
<dbReference type="EMBL" id="HBGZ01010949">
    <property type="protein sequence ID" value="CAD9593588.1"/>
    <property type="molecule type" value="Transcribed_RNA"/>
</dbReference>
<dbReference type="GO" id="GO:0006508">
    <property type="term" value="P:proteolysis"/>
    <property type="evidence" value="ECO:0007669"/>
    <property type="project" value="UniProtKB-KW"/>
</dbReference>
<keyword evidence="8" id="KW-1015">Disulfide bond</keyword>
<keyword evidence="5" id="KW-0378">Hydrolase</keyword>
<evidence type="ECO:0000313" key="11">
    <source>
        <dbReference type="EMBL" id="CAD9593588.1"/>
    </source>
</evidence>
<evidence type="ECO:0000256" key="1">
    <source>
        <dbReference type="ARBA" id="ARBA00008721"/>
    </source>
</evidence>
<evidence type="ECO:0000256" key="7">
    <source>
        <dbReference type="ARBA" id="ARBA00023049"/>
    </source>
</evidence>
<proteinExistence type="inferred from homology"/>
<keyword evidence="3" id="KW-0479">Metal-binding</keyword>
<keyword evidence="2" id="KW-0645">Protease</keyword>
<dbReference type="PANTHER" id="PTHR47466:SF1">
    <property type="entry name" value="METALLOPROTEASE MEP1 (AFU_ORTHOLOGUE AFUA_1G07730)-RELATED"/>
    <property type="match status" value="1"/>
</dbReference>
<feature type="chain" id="PRO_5031091498" description="Peptidase M43 pregnancy-associated plasma-A domain-containing protein" evidence="9">
    <location>
        <begin position="24"/>
        <end position="445"/>
    </location>
</feature>
<reference evidence="11" key="1">
    <citation type="submission" date="2021-01" db="EMBL/GenBank/DDBJ databases">
        <authorList>
            <person name="Corre E."/>
            <person name="Pelletier E."/>
            <person name="Niang G."/>
            <person name="Scheremetjew M."/>
            <person name="Finn R."/>
            <person name="Kale V."/>
            <person name="Holt S."/>
            <person name="Cochrane G."/>
            <person name="Meng A."/>
            <person name="Brown T."/>
            <person name="Cohen L."/>
        </authorList>
    </citation>
    <scope>NUCLEOTIDE SEQUENCE</scope>
    <source>
        <strain evidence="11">SM1012Den-03</strain>
    </source>
</reference>
<feature type="domain" description="Peptidase M43 pregnancy-associated plasma-A" evidence="10">
    <location>
        <begin position="266"/>
        <end position="396"/>
    </location>
</feature>
<evidence type="ECO:0000256" key="6">
    <source>
        <dbReference type="ARBA" id="ARBA00022833"/>
    </source>
</evidence>
<keyword evidence="7" id="KW-0482">Metalloprotease</keyword>
<evidence type="ECO:0000256" key="9">
    <source>
        <dbReference type="SAM" id="SignalP"/>
    </source>
</evidence>